<protein>
    <submittedName>
        <fullName evidence="1">Uncharacterized protein</fullName>
    </submittedName>
</protein>
<evidence type="ECO:0000313" key="2">
    <source>
        <dbReference type="Proteomes" id="UP000324222"/>
    </source>
</evidence>
<proteinExistence type="predicted"/>
<sequence length="28" mass="3201">MVSVPMPHHQLPLLFAGKKYRVFTKMGS</sequence>
<dbReference type="AlphaFoldDB" id="A0A5B7HQ89"/>
<keyword evidence="2" id="KW-1185">Reference proteome</keyword>
<accession>A0A5B7HQ89</accession>
<reference evidence="1 2" key="1">
    <citation type="submission" date="2019-05" db="EMBL/GenBank/DDBJ databases">
        <title>Another draft genome of Portunus trituberculatus and its Hox gene families provides insights of decapod evolution.</title>
        <authorList>
            <person name="Jeong J.-H."/>
            <person name="Song I."/>
            <person name="Kim S."/>
            <person name="Choi T."/>
            <person name="Kim D."/>
            <person name="Ryu S."/>
            <person name="Kim W."/>
        </authorList>
    </citation>
    <scope>NUCLEOTIDE SEQUENCE [LARGE SCALE GENOMIC DNA]</scope>
    <source>
        <tissue evidence="1">Muscle</tissue>
    </source>
</reference>
<dbReference type="Proteomes" id="UP000324222">
    <property type="component" value="Unassembled WGS sequence"/>
</dbReference>
<dbReference type="EMBL" id="VSRR010031867">
    <property type="protein sequence ID" value="MPC70868.1"/>
    <property type="molecule type" value="Genomic_DNA"/>
</dbReference>
<comment type="caution">
    <text evidence="1">The sequence shown here is derived from an EMBL/GenBank/DDBJ whole genome shotgun (WGS) entry which is preliminary data.</text>
</comment>
<evidence type="ECO:0000313" key="1">
    <source>
        <dbReference type="EMBL" id="MPC70868.1"/>
    </source>
</evidence>
<gene>
    <name evidence="1" type="ORF">E2C01_065130</name>
</gene>
<name>A0A5B7HQ89_PORTR</name>
<organism evidence="1 2">
    <name type="scientific">Portunus trituberculatus</name>
    <name type="common">Swimming crab</name>
    <name type="synonym">Neptunus trituberculatus</name>
    <dbReference type="NCBI Taxonomy" id="210409"/>
    <lineage>
        <taxon>Eukaryota</taxon>
        <taxon>Metazoa</taxon>
        <taxon>Ecdysozoa</taxon>
        <taxon>Arthropoda</taxon>
        <taxon>Crustacea</taxon>
        <taxon>Multicrustacea</taxon>
        <taxon>Malacostraca</taxon>
        <taxon>Eumalacostraca</taxon>
        <taxon>Eucarida</taxon>
        <taxon>Decapoda</taxon>
        <taxon>Pleocyemata</taxon>
        <taxon>Brachyura</taxon>
        <taxon>Eubrachyura</taxon>
        <taxon>Portunoidea</taxon>
        <taxon>Portunidae</taxon>
        <taxon>Portuninae</taxon>
        <taxon>Portunus</taxon>
    </lineage>
</organism>